<evidence type="ECO:0000259" key="1">
    <source>
        <dbReference type="Pfam" id="PF12728"/>
    </source>
</evidence>
<reference evidence="2 3" key="1">
    <citation type="submission" date="2013-03" db="EMBL/GenBank/DDBJ databases">
        <title>Assembly of a new bacterial strain Brevibacillus borstelensis AK1.</title>
        <authorList>
            <person name="Rajan I."/>
            <person name="PoliReddy D."/>
            <person name="Sugumar T."/>
            <person name="Rathinam K."/>
            <person name="Alqarawi S."/>
            <person name="Khalil A.B."/>
            <person name="Sivakumar N."/>
        </authorList>
    </citation>
    <scope>NUCLEOTIDE SEQUENCE [LARGE SCALE GENOMIC DNA]</scope>
    <source>
        <strain evidence="2 3">AK1</strain>
    </source>
</reference>
<dbReference type="Pfam" id="PF12728">
    <property type="entry name" value="HTH_17"/>
    <property type="match status" value="1"/>
</dbReference>
<feature type="domain" description="Helix-turn-helix" evidence="1">
    <location>
        <begin position="69"/>
        <end position="114"/>
    </location>
</feature>
<dbReference type="PATRIC" id="fig|1300222.3.peg.741"/>
<dbReference type="EMBL" id="APBN01000001">
    <property type="protein sequence ID" value="EMT54635.1"/>
    <property type="molecule type" value="Genomic_DNA"/>
</dbReference>
<protein>
    <recommendedName>
        <fullName evidence="1">Helix-turn-helix domain-containing protein</fullName>
    </recommendedName>
</protein>
<accession>M8EGS4</accession>
<dbReference type="RefSeq" id="WP_003386431.1">
    <property type="nucleotide sequence ID" value="NZ_APBN01000001.1"/>
</dbReference>
<dbReference type="STRING" id="1300222.I532_03485"/>
<organism evidence="2 3">
    <name type="scientific">Brevibacillus borstelensis AK1</name>
    <dbReference type="NCBI Taxonomy" id="1300222"/>
    <lineage>
        <taxon>Bacteria</taxon>
        <taxon>Bacillati</taxon>
        <taxon>Bacillota</taxon>
        <taxon>Bacilli</taxon>
        <taxon>Bacillales</taxon>
        <taxon>Paenibacillaceae</taxon>
        <taxon>Brevibacillus</taxon>
    </lineage>
</organism>
<comment type="caution">
    <text evidence="2">The sequence shown here is derived from an EMBL/GenBank/DDBJ whole genome shotgun (WGS) entry which is preliminary data.</text>
</comment>
<evidence type="ECO:0000313" key="3">
    <source>
        <dbReference type="Proteomes" id="UP000012081"/>
    </source>
</evidence>
<gene>
    <name evidence="2" type="ORF">I532_03485</name>
</gene>
<dbReference type="AlphaFoldDB" id="M8EGS4"/>
<sequence>MKNTGKLEIFVLAAAILIGAWLVARAATGIAAYGDSETHNTAEIAGAVVRLEATVNEMIQAEEPEVMDQKKVRKYLGISEQNLTELIHGSDFPYIKIRGDYLFPKSAVDEWLHDRAKGRSSLLQY</sequence>
<proteinExistence type="predicted"/>
<name>M8EGS4_9BACL</name>
<dbReference type="Proteomes" id="UP000012081">
    <property type="component" value="Unassembled WGS sequence"/>
</dbReference>
<keyword evidence="3" id="KW-1185">Reference proteome</keyword>
<evidence type="ECO:0000313" key="2">
    <source>
        <dbReference type="EMBL" id="EMT54635.1"/>
    </source>
</evidence>
<dbReference type="OrthoDB" id="2474498at2"/>
<dbReference type="InterPro" id="IPR041657">
    <property type="entry name" value="HTH_17"/>
</dbReference>